<dbReference type="AlphaFoldDB" id="A0A0P6WHB7"/>
<sequence length="184" mass="20192">MQTPHPSARAGRWRLLRRLARDRDGAAAVEFAFVALPFFALIGAIIETSMVFLANQVLETAVYDASRLIRTGQAQQSGYDSAAFKTQVCNRLYILVDCAGVSVDVRTVSTFSAVTTTAPVDEKGNFVNTSFTYSAGKASELVMVRAYYQYPLIFSSLGLDLSDLSNGKRLIGTVTAFRNEPFPW</sequence>
<keyword evidence="1" id="KW-1133">Transmembrane helix</keyword>
<keyword evidence="1" id="KW-0812">Transmembrane</keyword>
<reference evidence="3 4" key="2">
    <citation type="submission" date="2015-10" db="EMBL/GenBank/DDBJ databases">
        <title>Draft Genome Sequence of Prosthecomicrobium hirschii ATCC 27832.</title>
        <authorList>
            <person name="Daniel J."/>
            <person name="Givan S.A."/>
            <person name="Brun Y.V."/>
            <person name="Brown P.J."/>
        </authorList>
    </citation>
    <scope>NUCLEOTIDE SEQUENCE [LARGE SCALE GENOMIC DNA]</scope>
    <source>
        <strain evidence="3 4">16</strain>
    </source>
</reference>
<keyword evidence="1" id="KW-0472">Membrane</keyword>
<keyword evidence="4" id="KW-1185">Reference proteome</keyword>
<dbReference type="RefSeq" id="WP_054360261.1">
    <property type="nucleotide sequence ID" value="NZ_LJYW01000001.1"/>
</dbReference>
<dbReference type="InterPro" id="IPR012495">
    <property type="entry name" value="TadE-like_dom"/>
</dbReference>
<dbReference type="EMBL" id="LJYW01000001">
    <property type="protein sequence ID" value="KPL54095.1"/>
    <property type="molecule type" value="Genomic_DNA"/>
</dbReference>
<feature type="transmembrane region" description="Helical" evidence="1">
    <location>
        <begin position="25"/>
        <end position="46"/>
    </location>
</feature>
<dbReference type="OrthoDB" id="7349713at2"/>
<reference evidence="3 4" key="1">
    <citation type="submission" date="2015-09" db="EMBL/GenBank/DDBJ databases">
        <authorList>
            <person name="Jackson K.R."/>
            <person name="Lunt B.L."/>
            <person name="Fisher J.N.B."/>
            <person name="Gardner A.V."/>
            <person name="Bailey M.E."/>
            <person name="Deus L.M."/>
            <person name="Earl A.S."/>
            <person name="Gibby P.D."/>
            <person name="Hartmann K.A."/>
            <person name="Liu J.E."/>
            <person name="Manci A.M."/>
            <person name="Nielsen D.A."/>
            <person name="Solomon M.B."/>
            <person name="Breakwell D.P."/>
            <person name="Burnett S.H."/>
            <person name="Grose J.H."/>
        </authorList>
    </citation>
    <scope>NUCLEOTIDE SEQUENCE [LARGE SCALE GENOMIC DNA]</scope>
    <source>
        <strain evidence="3 4">16</strain>
    </source>
</reference>
<dbReference type="STRING" id="665126.ABB55_19305"/>
<name>A0A0P6WHB7_9HYPH</name>
<feature type="domain" description="TadE-like" evidence="2">
    <location>
        <begin position="25"/>
        <end position="67"/>
    </location>
</feature>
<accession>A0A0P6WHB7</accession>
<organism evidence="3 4">
    <name type="scientific">Prosthecodimorpha hirschii</name>
    <dbReference type="NCBI Taxonomy" id="665126"/>
    <lineage>
        <taxon>Bacteria</taxon>
        <taxon>Pseudomonadati</taxon>
        <taxon>Pseudomonadota</taxon>
        <taxon>Alphaproteobacteria</taxon>
        <taxon>Hyphomicrobiales</taxon>
        <taxon>Ancalomicrobiaceae</taxon>
        <taxon>Prosthecodimorpha</taxon>
    </lineage>
</organism>
<comment type="caution">
    <text evidence="3">The sequence shown here is derived from an EMBL/GenBank/DDBJ whole genome shotgun (WGS) entry which is preliminary data.</text>
</comment>
<proteinExistence type="predicted"/>
<dbReference type="Pfam" id="PF07811">
    <property type="entry name" value="TadE"/>
    <property type="match status" value="1"/>
</dbReference>
<gene>
    <name evidence="3" type="ORF">ABB55_19305</name>
</gene>
<dbReference type="Proteomes" id="UP000048984">
    <property type="component" value="Unassembled WGS sequence"/>
</dbReference>
<evidence type="ECO:0000313" key="3">
    <source>
        <dbReference type="EMBL" id="KPL54095.1"/>
    </source>
</evidence>
<protein>
    <recommendedName>
        <fullName evidence="2">TadE-like domain-containing protein</fullName>
    </recommendedName>
</protein>
<evidence type="ECO:0000313" key="4">
    <source>
        <dbReference type="Proteomes" id="UP000048984"/>
    </source>
</evidence>
<evidence type="ECO:0000256" key="1">
    <source>
        <dbReference type="SAM" id="Phobius"/>
    </source>
</evidence>
<evidence type="ECO:0000259" key="2">
    <source>
        <dbReference type="Pfam" id="PF07811"/>
    </source>
</evidence>